<evidence type="ECO:0000256" key="1">
    <source>
        <dbReference type="SAM" id="MobiDB-lite"/>
    </source>
</evidence>
<feature type="region of interest" description="Disordered" evidence="1">
    <location>
        <begin position="76"/>
        <end position="104"/>
    </location>
</feature>
<gene>
    <name evidence="2" type="ORF">R1flu_026902</name>
</gene>
<reference evidence="2 3" key="1">
    <citation type="submission" date="2024-09" db="EMBL/GenBank/DDBJ databases">
        <title>Chromosome-scale assembly of Riccia fluitans.</title>
        <authorList>
            <person name="Paukszto L."/>
            <person name="Sawicki J."/>
            <person name="Karawczyk K."/>
            <person name="Piernik-Szablinska J."/>
            <person name="Szczecinska M."/>
            <person name="Mazdziarz M."/>
        </authorList>
    </citation>
    <scope>NUCLEOTIDE SEQUENCE [LARGE SCALE GENOMIC DNA]</scope>
    <source>
        <strain evidence="2">Rf_01</strain>
        <tissue evidence="2">Aerial parts of the thallus</tissue>
    </source>
</reference>
<protein>
    <submittedName>
        <fullName evidence="2">Uncharacterized protein</fullName>
    </submittedName>
</protein>
<proteinExistence type="predicted"/>
<name>A0ABD1XHA5_9MARC</name>
<organism evidence="2 3">
    <name type="scientific">Riccia fluitans</name>
    <dbReference type="NCBI Taxonomy" id="41844"/>
    <lineage>
        <taxon>Eukaryota</taxon>
        <taxon>Viridiplantae</taxon>
        <taxon>Streptophyta</taxon>
        <taxon>Embryophyta</taxon>
        <taxon>Marchantiophyta</taxon>
        <taxon>Marchantiopsida</taxon>
        <taxon>Marchantiidae</taxon>
        <taxon>Marchantiales</taxon>
        <taxon>Ricciaceae</taxon>
        <taxon>Riccia</taxon>
    </lineage>
</organism>
<evidence type="ECO:0000313" key="3">
    <source>
        <dbReference type="Proteomes" id="UP001605036"/>
    </source>
</evidence>
<keyword evidence="3" id="KW-1185">Reference proteome</keyword>
<evidence type="ECO:0000313" key="2">
    <source>
        <dbReference type="EMBL" id="KAL2608329.1"/>
    </source>
</evidence>
<comment type="caution">
    <text evidence="2">The sequence shown here is derived from an EMBL/GenBank/DDBJ whole genome shotgun (WGS) entry which is preliminary data.</text>
</comment>
<dbReference type="EMBL" id="JBHFFA010000008">
    <property type="protein sequence ID" value="KAL2608329.1"/>
    <property type="molecule type" value="Genomic_DNA"/>
</dbReference>
<sequence>MLVLTPVAFACGVADEQEEEGISGISSGRHLLFPAAPSRFPRPLPASPVPSSLVGVTLIDSFLTILTGLVVVAAADPTSPGKEEKGGRSTQRGGNEEKEGKRKVSILGSFTVGILEPQ</sequence>
<dbReference type="AlphaFoldDB" id="A0ABD1XHA5"/>
<dbReference type="Proteomes" id="UP001605036">
    <property type="component" value="Unassembled WGS sequence"/>
</dbReference>
<accession>A0ABD1XHA5</accession>